<dbReference type="GO" id="GO:0003677">
    <property type="term" value="F:DNA binding"/>
    <property type="evidence" value="ECO:0007669"/>
    <property type="project" value="InterPro"/>
</dbReference>
<evidence type="ECO:0000313" key="3">
    <source>
        <dbReference type="Proteomes" id="UP000255425"/>
    </source>
</evidence>
<dbReference type="Pfam" id="PF01609">
    <property type="entry name" value="DDE_Tnp_1"/>
    <property type="match status" value="1"/>
</dbReference>
<dbReference type="GO" id="GO:0006313">
    <property type="term" value="P:DNA transposition"/>
    <property type="evidence" value="ECO:0007669"/>
    <property type="project" value="InterPro"/>
</dbReference>
<keyword evidence="3" id="KW-1185">Reference proteome</keyword>
<proteinExistence type="predicted"/>
<gene>
    <name evidence="2" type="primary">tnp_2</name>
    <name evidence="2" type="ORF">NCTC11807_00278</name>
</gene>
<accession>A0A380GZ61</accession>
<sequence length="127" mass="14889">MRMKEDHMKNGQLKAGYNLQIATNSQFVLSYNAYQNPTDMRTMIPFLNLIQKTYGQLPEYIVADAGYGSEPNYIAIIDDFNRTPLITYGMFIKDKTKKYKSDIFNTQNWEYDEMNDEFICPNNKRLG</sequence>
<dbReference type="EMBL" id="UHDZ01000001">
    <property type="protein sequence ID" value="SUM67704.1"/>
    <property type="molecule type" value="Genomic_DNA"/>
</dbReference>
<evidence type="ECO:0000313" key="2">
    <source>
        <dbReference type="EMBL" id="SUM67704.1"/>
    </source>
</evidence>
<dbReference type="PANTHER" id="PTHR33408:SF2">
    <property type="entry name" value="TRANSPOSASE DDE DOMAIN-CONTAINING PROTEIN"/>
    <property type="match status" value="1"/>
</dbReference>
<feature type="domain" description="Transposase IS4-like" evidence="1">
    <location>
        <begin position="7"/>
        <end position="122"/>
    </location>
</feature>
<name>A0A380GZ61_9STAP</name>
<dbReference type="InterPro" id="IPR002559">
    <property type="entry name" value="Transposase_11"/>
</dbReference>
<dbReference type="GO" id="GO:0004803">
    <property type="term" value="F:transposase activity"/>
    <property type="evidence" value="ECO:0007669"/>
    <property type="project" value="InterPro"/>
</dbReference>
<reference evidence="2 3" key="1">
    <citation type="submission" date="2018-06" db="EMBL/GenBank/DDBJ databases">
        <authorList>
            <consortium name="Pathogen Informatics"/>
            <person name="Doyle S."/>
        </authorList>
    </citation>
    <scope>NUCLEOTIDE SEQUENCE [LARGE SCALE GENOMIC DNA]</scope>
    <source>
        <strain evidence="2 3">NCTC11807</strain>
    </source>
</reference>
<dbReference type="Proteomes" id="UP000255425">
    <property type="component" value="Unassembled WGS sequence"/>
</dbReference>
<dbReference type="PANTHER" id="PTHR33408">
    <property type="entry name" value="TRANSPOSASE"/>
    <property type="match status" value="1"/>
</dbReference>
<dbReference type="AlphaFoldDB" id="A0A380GZ61"/>
<evidence type="ECO:0000259" key="1">
    <source>
        <dbReference type="Pfam" id="PF01609"/>
    </source>
</evidence>
<organism evidence="2 3">
    <name type="scientific">Staphylococcus saccharolyticus</name>
    <dbReference type="NCBI Taxonomy" id="33028"/>
    <lineage>
        <taxon>Bacteria</taxon>
        <taxon>Bacillati</taxon>
        <taxon>Bacillota</taxon>
        <taxon>Bacilli</taxon>
        <taxon>Bacillales</taxon>
        <taxon>Staphylococcaceae</taxon>
        <taxon>Staphylococcus</taxon>
    </lineage>
</organism>
<protein>
    <submittedName>
        <fullName evidence="2">IS1272 transposase</fullName>
    </submittedName>
</protein>